<dbReference type="Proteomes" id="UP000374630">
    <property type="component" value="Unassembled WGS sequence"/>
</dbReference>
<accession>A0A5J5E3I5</accession>
<evidence type="ECO:0000313" key="4">
    <source>
        <dbReference type="Proteomes" id="UP000374630"/>
    </source>
</evidence>
<sequence>MLIAAIVVVFAGLIYYFPVQRAMAERKYAEYSRLQGVPDGDVASKSVHKDYTQDGYFIDVTYHSDPQYRYEYLYRLVDVRNDGVRFDTMTCAVYLGSTSFTGDVRYDPLE</sequence>
<comment type="caution">
    <text evidence="2">The sequence shown here is derived from an EMBL/GenBank/DDBJ whole genome shotgun (WGS) entry which is preliminary data.</text>
</comment>
<evidence type="ECO:0000313" key="2">
    <source>
        <dbReference type="EMBL" id="KAA8823667.1"/>
    </source>
</evidence>
<dbReference type="RefSeq" id="WP_150353826.1">
    <property type="nucleotide sequence ID" value="NZ_RZOA01000007.1"/>
</dbReference>
<dbReference type="AlphaFoldDB" id="A0A5J5E3I5"/>
<dbReference type="EMBL" id="RZNZ01000005">
    <property type="protein sequence ID" value="KAA8821101.1"/>
    <property type="molecule type" value="Genomic_DNA"/>
</dbReference>
<evidence type="ECO:0000313" key="3">
    <source>
        <dbReference type="Proteomes" id="UP000345527"/>
    </source>
</evidence>
<reference evidence="3 4" key="1">
    <citation type="journal article" date="2019" name="Syst. Appl. Microbiol.">
        <title>Characterization of Bifidobacterium species in feaces of the Egyptian fruit bat: Description of B. vespertilionis sp. nov. and B. rousetti sp. nov.</title>
        <authorList>
            <person name="Modesto M."/>
            <person name="Satti M."/>
            <person name="Watanabe K."/>
            <person name="Puglisi E."/>
            <person name="Morelli L."/>
            <person name="Huang C.-H."/>
            <person name="Liou J.-S."/>
            <person name="Miyashita M."/>
            <person name="Tamura T."/>
            <person name="Saito S."/>
            <person name="Mori K."/>
            <person name="Huang L."/>
            <person name="Sciavilla P."/>
            <person name="Sandri C."/>
            <person name="Spiezio C."/>
            <person name="Vitali F."/>
            <person name="Cavalieri D."/>
            <person name="Perpetuini G."/>
            <person name="Tofalo R."/>
            <person name="Bonetti A."/>
            <person name="Arita M."/>
            <person name="Mattarelli P."/>
        </authorList>
    </citation>
    <scope>NUCLEOTIDE SEQUENCE [LARGE SCALE GENOMIC DNA]</scope>
    <source>
        <strain evidence="1 4">RST16</strain>
        <strain evidence="2 3">RST8</strain>
    </source>
</reference>
<protein>
    <submittedName>
        <fullName evidence="2">DUF3139 domain-containing protein</fullName>
    </submittedName>
</protein>
<name>A0A5J5E3I5_9BIFI</name>
<gene>
    <name evidence="2" type="ORF">EM848_04915</name>
    <name evidence="1" type="ORF">EMO90_04755</name>
</gene>
<dbReference type="EMBL" id="RZOA01000007">
    <property type="protein sequence ID" value="KAA8823667.1"/>
    <property type="molecule type" value="Genomic_DNA"/>
</dbReference>
<evidence type="ECO:0000313" key="1">
    <source>
        <dbReference type="EMBL" id="KAA8821101.1"/>
    </source>
</evidence>
<organism evidence="2 3">
    <name type="scientific">Bifidobacterium vespertilionis</name>
    <dbReference type="NCBI Taxonomy" id="2562524"/>
    <lineage>
        <taxon>Bacteria</taxon>
        <taxon>Bacillati</taxon>
        <taxon>Actinomycetota</taxon>
        <taxon>Actinomycetes</taxon>
        <taxon>Bifidobacteriales</taxon>
        <taxon>Bifidobacteriaceae</taxon>
        <taxon>Bifidobacterium</taxon>
    </lineage>
</organism>
<proteinExistence type="predicted"/>
<dbReference type="Proteomes" id="UP000345527">
    <property type="component" value="Unassembled WGS sequence"/>
</dbReference>
<dbReference type="Pfam" id="PF11337">
    <property type="entry name" value="DUF3139"/>
    <property type="match status" value="1"/>
</dbReference>
<dbReference type="OrthoDB" id="1699517at2"/>
<keyword evidence="4" id="KW-1185">Reference proteome</keyword>
<dbReference type="InterPro" id="IPR021486">
    <property type="entry name" value="DUF3139"/>
</dbReference>